<organism evidence="1 2">
    <name type="scientific">Psychracetigena formicireducens</name>
    <dbReference type="NCBI Taxonomy" id="2986056"/>
    <lineage>
        <taxon>Bacteria</taxon>
        <taxon>Bacillati</taxon>
        <taxon>Candidatus Lithacetigenota</taxon>
        <taxon>Candidatus Psychracetigena</taxon>
    </lineage>
</organism>
<proteinExistence type="predicted"/>
<dbReference type="AlphaFoldDB" id="A0A9E2BEK5"/>
<reference evidence="1 2" key="1">
    <citation type="journal article" date="2021" name="bioRxiv">
        <title>Unique metabolic strategies in Hadean analogues reveal hints for primordial physiology.</title>
        <authorList>
            <person name="Nobu M.K."/>
            <person name="Nakai R."/>
            <person name="Tamazawa S."/>
            <person name="Mori H."/>
            <person name="Toyoda A."/>
            <person name="Ijiri A."/>
            <person name="Suzuki S."/>
            <person name="Kurokawa K."/>
            <person name="Kamagata Y."/>
            <person name="Tamaki H."/>
        </authorList>
    </citation>
    <scope>NUCLEOTIDE SEQUENCE [LARGE SCALE GENOMIC DNA]</scope>
    <source>
        <strain evidence="1">BS525</strain>
    </source>
</reference>
<dbReference type="Proteomes" id="UP000811545">
    <property type="component" value="Unassembled WGS sequence"/>
</dbReference>
<accession>A0A9E2BEK5</accession>
<gene>
    <name evidence="1" type="ORF">DDT42_00005</name>
</gene>
<evidence type="ECO:0000313" key="2">
    <source>
        <dbReference type="Proteomes" id="UP000811545"/>
    </source>
</evidence>
<sequence>MEKSLSLRRVGISQRILRSISMRRLILISRLYVSKSLSLSALLSRKEDLSKIKDTEDTSFIMIFD</sequence>
<protein>
    <submittedName>
        <fullName evidence="1">Uncharacterized protein</fullName>
    </submittedName>
</protein>
<name>A0A9E2BEK5_PSYF1</name>
<comment type="caution">
    <text evidence="1">The sequence shown here is derived from an EMBL/GenBank/DDBJ whole genome shotgun (WGS) entry which is preliminary data.</text>
</comment>
<dbReference type="EMBL" id="QLTW01000001">
    <property type="protein sequence ID" value="MBT9144173.1"/>
    <property type="molecule type" value="Genomic_DNA"/>
</dbReference>
<evidence type="ECO:0000313" key="1">
    <source>
        <dbReference type="EMBL" id="MBT9144173.1"/>
    </source>
</evidence>